<dbReference type="GO" id="GO:0016846">
    <property type="term" value="F:carbon-sulfur lyase activity"/>
    <property type="evidence" value="ECO:0007669"/>
    <property type="project" value="InterPro"/>
</dbReference>
<dbReference type="InterPro" id="IPR011057">
    <property type="entry name" value="Mss4-like_sf"/>
</dbReference>
<keyword evidence="7" id="KW-1185">Reference proteome</keyword>
<protein>
    <submittedName>
        <fullName evidence="6">GFA family protein</fullName>
    </submittedName>
</protein>
<dbReference type="PANTHER" id="PTHR33337:SF40">
    <property type="entry name" value="CENP-V_GFA DOMAIN-CONTAINING PROTEIN-RELATED"/>
    <property type="match status" value="1"/>
</dbReference>
<evidence type="ECO:0000313" key="6">
    <source>
        <dbReference type="EMBL" id="TKC89345.1"/>
    </source>
</evidence>
<dbReference type="OrthoDB" id="327703at2"/>
<dbReference type="Gene3D" id="3.90.1590.10">
    <property type="entry name" value="glutathione-dependent formaldehyde- activating enzyme (gfa)"/>
    <property type="match status" value="1"/>
</dbReference>
<evidence type="ECO:0000256" key="3">
    <source>
        <dbReference type="ARBA" id="ARBA00022833"/>
    </source>
</evidence>
<dbReference type="SUPFAM" id="SSF51316">
    <property type="entry name" value="Mss4-like"/>
    <property type="match status" value="1"/>
</dbReference>
<evidence type="ECO:0000259" key="5">
    <source>
        <dbReference type="PROSITE" id="PS51891"/>
    </source>
</evidence>
<gene>
    <name evidence="6" type="ORF">FAZ69_10360</name>
</gene>
<sequence length="133" mass="14466">MLTGGCFCGQVRYEVSAPVADSTVCHCVDCRRVAGAAFVPWFTVERAGFRFVRGEPRMLASSAKVVRAFCPACGTHLTYQSADFPDEIDISTCSLDAPERVPPRHHTWTAQKLPWVNLSDGLPQYRGGDSSGG</sequence>
<keyword evidence="2" id="KW-0479">Metal-binding</keyword>
<dbReference type="GO" id="GO:0046872">
    <property type="term" value="F:metal ion binding"/>
    <property type="evidence" value="ECO:0007669"/>
    <property type="project" value="UniProtKB-KW"/>
</dbReference>
<comment type="caution">
    <text evidence="6">The sequence shown here is derived from an EMBL/GenBank/DDBJ whole genome shotgun (WGS) entry which is preliminary data.</text>
</comment>
<dbReference type="InterPro" id="IPR006913">
    <property type="entry name" value="CENP-V/GFA"/>
</dbReference>
<evidence type="ECO:0000256" key="2">
    <source>
        <dbReference type="ARBA" id="ARBA00022723"/>
    </source>
</evidence>
<name>A0A4U1I7W6_9BURK</name>
<proteinExistence type="inferred from homology"/>
<keyword evidence="3" id="KW-0862">Zinc</keyword>
<dbReference type="Pfam" id="PF04828">
    <property type="entry name" value="GFA"/>
    <property type="match status" value="1"/>
</dbReference>
<dbReference type="PANTHER" id="PTHR33337">
    <property type="entry name" value="GFA DOMAIN-CONTAINING PROTEIN"/>
    <property type="match status" value="1"/>
</dbReference>
<reference evidence="6 7" key="1">
    <citation type="submission" date="2019-04" db="EMBL/GenBank/DDBJ databases">
        <title>Trinickia sp. 7GSK02, isolated from subtropical forest soil.</title>
        <authorList>
            <person name="Gao Z.-H."/>
            <person name="Qiu L.-H."/>
        </authorList>
    </citation>
    <scope>NUCLEOTIDE SEQUENCE [LARGE SCALE GENOMIC DNA]</scope>
    <source>
        <strain evidence="6 7">7GSK02</strain>
    </source>
</reference>
<evidence type="ECO:0000313" key="7">
    <source>
        <dbReference type="Proteomes" id="UP000305539"/>
    </source>
</evidence>
<feature type="domain" description="CENP-V/GFA" evidence="5">
    <location>
        <begin position="2"/>
        <end position="109"/>
    </location>
</feature>
<dbReference type="Proteomes" id="UP000305539">
    <property type="component" value="Unassembled WGS sequence"/>
</dbReference>
<dbReference type="PROSITE" id="PS51891">
    <property type="entry name" value="CENP_V_GFA"/>
    <property type="match status" value="1"/>
</dbReference>
<dbReference type="EMBL" id="SWJE01000005">
    <property type="protein sequence ID" value="TKC89345.1"/>
    <property type="molecule type" value="Genomic_DNA"/>
</dbReference>
<comment type="similarity">
    <text evidence="1">Belongs to the Gfa family.</text>
</comment>
<dbReference type="AlphaFoldDB" id="A0A4U1I7W6"/>
<dbReference type="RefSeq" id="WP_136894014.1">
    <property type="nucleotide sequence ID" value="NZ_SWJE01000005.1"/>
</dbReference>
<evidence type="ECO:0000256" key="1">
    <source>
        <dbReference type="ARBA" id="ARBA00005495"/>
    </source>
</evidence>
<evidence type="ECO:0000256" key="4">
    <source>
        <dbReference type="ARBA" id="ARBA00023239"/>
    </source>
</evidence>
<accession>A0A4U1I7W6</accession>
<keyword evidence="4" id="KW-0456">Lyase</keyword>
<organism evidence="6 7">
    <name type="scientific">Trinickia terrae</name>
    <dbReference type="NCBI Taxonomy" id="2571161"/>
    <lineage>
        <taxon>Bacteria</taxon>
        <taxon>Pseudomonadati</taxon>
        <taxon>Pseudomonadota</taxon>
        <taxon>Betaproteobacteria</taxon>
        <taxon>Burkholderiales</taxon>
        <taxon>Burkholderiaceae</taxon>
        <taxon>Trinickia</taxon>
    </lineage>
</organism>